<evidence type="ECO:0000256" key="2">
    <source>
        <dbReference type="ARBA" id="ARBA00022771"/>
    </source>
</evidence>
<protein>
    <recommendedName>
        <fullName evidence="5">CHHC U11-48K-type domain-containing protein</fullName>
    </recommendedName>
</protein>
<evidence type="ECO:0000259" key="5">
    <source>
        <dbReference type="PROSITE" id="PS51800"/>
    </source>
</evidence>
<feature type="compositionally biased region" description="Low complexity" evidence="4">
    <location>
        <begin position="394"/>
        <end position="422"/>
    </location>
</feature>
<accession>A0AAV7KJG5</accession>
<feature type="domain" description="CHHC U11-48K-type" evidence="5">
    <location>
        <begin position="10"/>
        <end position="37"/>
    </location>
</feature>
<dbReference type="InterPro" id="IPR022776">
    <property type="entry name" value="TRM13/UPF0224_CHHC_Znf_dom"/>
</dbReference>
<keyword evidence="1" id="KW-0479">Metal-binding</keyword>
<organism evidence="6 7">
    <name type="scientific">Oopsacas minuta</name>
    <dbReference type="NCBI Taxonomy" id="111878"/>
    <lineage>
        <taxon>Eukaryota</taxon>
        <taxon>Metazoa</taxon>
        <taxon>Porifera</taxon>
        <taxon>Hexactinellida</taxon>
        <taxon>Hexasterophora</taxon>
        <taxon>Lyssacinosida</taxon>
        <taxon>Leucopsacidae</taxon>
        <taxon>Oopsacas</taxon>
    </lineage>
</organism>
<feature type="compositionally biased region" description="Acidic residues" evidence="4">
    <location>
        <begin position="108"/>
        <end position="117"/>
    </location>
</feature>
<feature type="compositionally biased region" description="Low complexity" evidence="4">
    <location>
        <begin position="432"/>
        <end position="459"/>
    </location>
</feature>
<feature type="domain" description="CHHC U11-48K-type" evidence="5">
    <location>
        <begin position="43"/>
        <end position="70"/>
    </location>
</feature>
<keyword evidence="2" id="KW-0863">Zinc-finger</keyword>
<evidence type="ECO:0000256" key="4">
    <source>
        <dbReference type="SAM" id="MobiDB-lite"/>
    </source>
</evidence>
<feature type="region of interest" description="Disordered" evidence="4">
    <location>
        <begin position="85"/>
        <end position="266"/>
    </location>
</feature>
<evidence type="ECO:0000313" key="6">
    <source>
        <dbReference type="EMBL" id="KAI6661070.1"/>
    </source>
</evidence>
<dbReference type="EMBL" id="JAKMXF010000022">
    <property type="protein sequence ID" value="KAI6661070.1"/>
    <property type="molecule type" value="Genomic_DNA"/>
</dbReference>
<keyword evidence="7" id="KW-1185">Reference proteome</keyword>
<proteinExistence type="predicted"/>
<dbReference type="InterPro" id="IPR036236">
    <property type="entry name" value="Znf_C2H2_sf"/>
</dbReference>
<feature type="compositionally biased region" description="Low complexity" evidence="4">
    <location>
        <begin position="321"/>
        <end position="341"/>
    </location>
</feature>
<dbReference type="GO" id="GO:0008270">
    <property type="term" value="F:zinc ion binding"/>
    <property type="evidence" value="ECO:0007669"/>
    <property type="project" value="UniProtKB-KW"/>
</dbReference>
<feature type="compositionally biased region" description="Polar residues" evidence="4">
    <location>
        <begin position="492"/>
        <end position="516"/>
    </location>
</feature>
<dbReference type="Pfam" id="PF05253">
    <property type="entry name" value="zf-U11-48K"/>
    <property type="match status" value="2"/>
</dbReference>
<dbReference type="SUPFAM" id="SSF57667">
    <property type="entry name" value="beta-beta-alpha zinc fingers"/>
    <property type="match status" value="1"/>
</dbReference>
<reference evidence="6 7" key="1">
    <citation type="journal article" date="2023" name="BMC Biol.">
        <title>The compact genome of the sponge Oopsacas minuta (Hexactinellida) is lacking key metazoan core genes.</title>
        <authorList>
            <person name="Santini S."/>
            <person name="Schenkelaars Q."/>
            <person name="Jourda C."/>
            <person name="Duchesne M."/>
            <person name="Belahbib H."/>
            <person name="Rocher C."/>
            <person name="Selva M."/>
            <person name="Riesgo A."/>
            <person name="Vervoort M."/>
            <person name="Leys S.P."/>
            <person name="Kodjabachian L."/>
            <person name="Le Bivic A."/>
            <person name="Borchiellini C."/>
            <person name="Claverie J.M."/>
            <person name="Renard E."/>
        </authorList>
    </citation>
    <scope>NUCLEOTIDE SEQUENCE [LARGE SCALE GENOMIC DNA]</scope>
    <source>
        <strain evidence="6">SPO-2</strain>
    </source>
</reference>
<feature type="region of interest" description="Disordered" evidence="4">
    <location>
        <begin position="678"/>
        <end position="706"/>
    </location>
</feature>
<dbReference type="InterPro" id="IPR051591">
    <property type="entry name" value="UPF0224_FAM112_RNA_Proc"/>
</dbReference>
<name>A0AAV7KJG5_9METZ</name>
<feature type="compositionally biased region" description="Pro residues" evidence="4">
    <location>
        <begin position="348"/>
        <end position="365"/>
    </location>
</feature>
<evidence type="ECO:0000313" key="7">
    <source>
        <dbReference type="Proteomes" id="UP001165289"/>
    </source>
</evidence>
<dbReference type="AlphaFoldDB" id="A0AAV7KJG5"/>
<feature type="compositionally biased region" description="Pro residues" evidence="4">
    <location>
        <begin position="308"/>
        <end position="320"/>
    </location>
</feature>
<gene>
    <name evidence="6" type="ORF">LOD99_13792</name>
</gene>
<feature type="compositionally biased region" description="Low complexity" evidence="4">
    <location>
        <begin position="517"/>
        <end position="526"/>
    </location>
</feature>
<comment type="caution">
    <text evidence="6">The sequence shown here is derived from an EMBL/GenBank/DDBJ whole genome shotgun (WGS) entry which is preliminary data.</text>
</comment>
<dbReference type="Proteomes" id="UP001165289">
    <property type="component" value="Unassembled WGS sequence"/>
</dbReference>
<evidence type="ECO:0000256" key="1">
    <source>
        <dbReference type="ARBA" id="ARBA00022723"/>
    </source>
</evidence>
<dbReference type="PROSITE" id="PS51800">
    <property type="entry name" value="ZF_CHHC_U11_48K"/>
    <property type="match status" value="2"/>
</dbReference>
<feature type="region of interest" description="Disordered" evidence="4">
    <location>
        <begin position="587"/>
        <end position="635"/>
    </location>
</feature>
<keyword evidence="3" id="KW-0862">Zinc</keyword>
<dbReference type="PANTHER" id="PTHR21402">
    <property type="entry name" value="GAMETOCYTE SPECIFIC FACTOR 1-RELATED"/>
    <property type="match status" value="1"/>
</dbReference>
<evidence type="ECO:0000256" key="3">
    <source>
        <dbReference type="ARBA" id="ARBA00022833"/>
    </source>
</evidence>
<feature type="region of interest" description="Disordered" evidence="4">
    <location>
        <begin position="302"/>
        <end position="550"/>
    </location>
</feature>
<dbReference type="PANTHER" id="PTHR21402:SF5">
    <property type="entry name" value="GAMETOCYTE SPECIFIC FACTOR 1"/>
    <property type="match status" value="1"/>
</dbReference>
<sequence length="706" mass="80546">MSLILDPDDLVVCPYDPVHRVAAKKLPYHISKCRKQYDKYVEYRTCPFNARHVVPAPEFQYHMETCDAKGAIDMEIAFEQSKHEVSNTTKGCTDIPPVPNWDKPDQTENWDNEDEDALPVLKPQPINKFDLPPNVLRPTPRPISKFESNTPPYSRKMSPNRFSSPDSRKSPHRGGRNVSGPRSYRDSPVQSYHGDEHLPLPTVEPRSTPDSDNGPIVNQEDFPPLPKQPSSFKPITKYHDPPTTSSRNQKVIAPPPPQQRNFSRTKMEEIRVVHLSQSSQQESPSFTQISDNEQRISPRRYEQELQPQQPPLPPPPPPQPIYNYQQQQQQHIPPYQQHTQPLEYTNQPPAPLPPQSYQQPYPPHPQQVFYNPHIPANDLSHYIPPAMQVPQPSPNYYMQQQQQQQQQQPLPPQQYYHNPQHPNTYHMQPSDQYYAPQQSYNPNPQPNYSYQYASPSASQVPLQRAPGPRLNSAPEHLSQNPSHMHHNPPPNQVFNPVLQGNNFNPSGVAPTTQCDQSSFVSSSNFSPGRGRARGVYTGPPPKSDHRSTQNPYSIQSLAPQMEQLQLSMPQQQLYPHHQGEYTEVHSNMTNTPHQYSQQSMHTNYNQQSNPPNQIPDSSMSHSTAQAPSQTQPETFCPSQTMIFEPHRVMQYPKPGGAANMLELDRVKFSLAHIQLIEHKREKGSPLTKEEEDLLASKSSLSEKLKA</sequence>